<dbReference type="EMBL" id="CP054840">
    <property type="protein sequence ID" value="QKV54167.1"/>
    <property type="molecule type" value="Genomic_DNA"/>
</dbReference>
<evidence type="ECO:0000313" key="8">
    <source>
        <dbReference type="Proteomes" id="UP000509579"/>
    </source>
</evidence>
<evidence type="ECO:0000256" key="4">
    <source>
        <dbReference type="ARBA" id="ARBA00023002"/>
    </source>
</evidence>
<dbReference type="InterPro" id="IPR018391">
    <property type="entry name" value="PQQ_b-propeller_rpt"/>
</dbReference>
<dbReference type="Gene3D" id="2.60.40.420">
    <property type="entry name" value="Cupredoxins - blue copper proteins"/>
    <property type="match status" value="1"/>
</dbReference>
<feature type="compositionally biased region" description="Pro residues" evidence="5">
    <location>
        <begin position="34"/>
        <end position="52"/>
    </location>
</feature>
<feature type="domain" description="Pyrrolo-quinoline quinone repeat" evidence="6">
    <location>
        <begin position="518"/>
        <end position="575"/>
    </location>
</feature>
<protein>
    <submittedName>
        <fullName evidence="7">PQQ-binding-like beta-propeller repeat protein</fullName>
    </submittedName>
</protein>
<dbReference type="AlphaFoldDB" id="A0A6N1X4E0"/>
<keyword evidence="4" id="KW-0560">Oxidoreductase</keyword>
<dbReference type="GO" id="GO:0016491">
    <property type="term" value="F:oxidoreductase activity"/>
    <property type="evidence" value="ECO:0007669"/>
    <property type="project" value="UniProtKB-KW"/>
</dbReference>
<feature type="region of interest" description="Disordered" evidence="5">
    <location>
        <begin position="34"/>
        <end position="59"/>
    </location>
</feature>
<dbReference type="Gene3D" id="2.140.10.10">
    <property type="entry name" value="Quinoprotein alcohol dehydrogenase-like superfamily"/>
    <property type="match status" value="1"/>
</dbReference>
<evidence type="ECO:0000256" key="2">
    <source>
        <dbReference type="ARBA" id="ARBA00004418"/>
    </source>
</evidence>
<evidence type="ECO:0000256" key="3">
    <source>
        <dbReference type="ARBA" id="ARBA00008156"/>
    </source>
</evidence>
<dbReference type="RefSeq" id="WP_175504967.1">
    <property type="nucleotide sequence ID" value="NZ_CP054840.1"/>
</dbReference>
<proteinExistence type="inferred from homology"/>
<dbReference type="KEGG" id="aant:HUK68_15350"/>
<dbReference type="Proteomes" id="UP000509579">
    <property type="component" value="Chromosome"/>
</dbReference>
<evidence type="ECO:0000313" key="7">
    <source>
        <dbReference type="EMBL" id="QKV54167.1"/>
    </source>
</evidence>
<dbReference type="PANTHER" id="PTHR32303">
    <property type="entry name" value="QUINOPROTEIN ALCOHOL DEHYDROGENASE (CYTOCHROME C)"/>
    <property type="match status" value="1"/>
</dbReference>
<evidence type="ECO:0000256" key="1">
    <source>
        <dbReference type="ARBA" id="ARBA00001931"/>
    </source>
</evidence>
<comment type="subcellular location">
    <subcellularLocation>
        <location evidence="2">Periplasm</location>
    </subcellularLocation>
</comment>
<dbReference type="InterPro" id="IPR002372">
    <property type="entry name" value="PQQ_rpt_dom"/>
</dbReference>
<accession>A0A6N1X4E0</accession>
<comment type="cofactor">
    <cofactor evidence="1">
        <name>pyrroloquinoline quinone</name>
        <dbReference type="ChEBI" id="CHEBI:58442"/>
    </cofactor>
</comment>
<gene>
    <name evidence="7" type="ORF">HUK68_15350</name>
</gene>
<dbReference type="InterPro" id="IPR011047">
    <property type="entry name" value="Quinoprotein_ADH-like_sf"/>
</dbReference>
<evidence type="ECO:0000259" key="6">
    <source>
        <dbReference type="Pfam" id="PF01011"/>
    </source>
</evidence>
<reference evidence="7 8" key="1">
    <citation type="submission" date="2020-06" db="EMBL/GenBank/DDBJ databases">
        <title>Acidovorax antarctica sp. nov., isolated from Corinth ice sheet soil, Antarctic Fields Peninsula.</title>
        <authorList>
            <person name="Xu Q."/>
            <person name="Peng F."/>
        </authorList>
    </citation>
    <scope>NUCLEOTIDE SEQUENCE [LARGE SCALE GENOMIC DNA]</scope>
    <source>
        <strain evidence="7 8">16-35-5</strain>
    </source>
</reference>
<keyword evidence="8" id="KW-1185">Reference proteome</keyword>
<organism evidence="7 8">
    <name type="scientific">Comamonas antarctica</name>
    <dbReference type="NCBI Taxonomy" id="2743470"/>
    <lineage>
        <taxon>Bacteria</taxon>
        <taxon>Pseudomonadati</taxon>
        <taxon>Pseudomonadota</taxon>
        <taxon>Betaproteobacteria</taxon>
        <taxon>Burkholderiales</taxon>
        <taxon>Comamonadaceae</taxon>
        <taxon>Comamonas</taxon>
    </lineage>
</organism>
<dbReference type="SUPFAM" id="SSF50998">
    <property type="entry name" value="Quinoprotein alcohol dehydrogenase-like"/>
    <property type="match status" value="1"/>
</dbReference>
<sequence>MKTRSYTLSAIAAAVLCLPVVLIGCGGSDKPVTAPAPAPAPAPEPTPAPAPAPAADLSDCCTPGDKDFPKVGGNLGNQNYSGLSALSKQNIAQLGGAWVNRVEGGLDTGTNQSTTVVVDGVLFLETALGNVVAVDGKTGVTKWKWETPYGTITRRGVGVAKDLGLVYTVAPGNRLVALKIDTGEVAWIKQYPSATTDANYLGAVQKVALVYHDKRLFIGTNDGNRGAAFTADATTGEVLNVFWGVPKPGTRGSETWGDAEEANRTGATPWIHPAVDPELNLVYWTFGNVRGGSSQDGSKRPGMNLFANSIVALDATSGEYKWHFQSVHHDIWDMDNVMSPVLADVTIAGVARKVVIYGSKTGMYYILDRKDGSAPLGIDEIPVKQDARQATWPTQPIPRQGAWTETCVVDQQLGTAVPGDPNRAIPNYQKGCLFDPHWDIPILSVPGHGGGANWNHQSFSPKSGLVYTGFGYVGAAHSLTEASNGLRPPGTYQTGGVVAVDPSTNLVRWKKAMPYSLAHGNGILSTASNLLFIGQPDGNLIAMDGDNGNELWRFQTGASISASPVSYEIDGEQYVAVFAGGTSIPYSDAPRGDYLWAFKVGGKVPAAATPKPPVVRRPVSGTAVAGAGLPTPNTVYLGRVQTSTNAPGAAESTAVNAMTPTWMTVPLNTTVTFTNPAGNQHEHCATQFFEGVFNFRLKPGESAQYKFTQPGEYFYNDCHSPRPTGKVVVSAQ</sequence>
<dbReference type="Pfam" id="PF01011">
    <property type="entry name" value="PQQ"/>
    <property type="match status" value="2"/>
</dbReference>
<dbReference type="SUPFAM" id="SSF49503">
    <property type="entry name" value="Cupredoxins"/>
    <property type="match status" value="1"/>
</dbReference>
<dbReference type="InterPro" id="IPR008972">
    <property type="entry name" value="Cupredoxin"/>
</dbReference>
<evidence type="ECO:0000256" key="5">
    <source>
        <dbReference type="SAM" id="MobiDB-lite"/>
    </source>
</evidence>
<comment type="similarity">
    <text evidence="3">Belongs to the bacterial PQQ dehydrogenase family.</text>
</comment>
<feature type="domain" description="Pyrrolo-quinoline quinone repeat" evidence="6">
    <location>
        <begin position="69"/>
        <end position="482"/>
    </location>
</feature>
<dbReference type="PROSITE" id="PS51257">
    <property type="entry name" value="PROKAR_LIPOPROTEIN"/>
    <property type="match status" value="1"/>
</dbReference>
<name>A0A6N1X4E0_9BURK</name>
<dbReference type="SMART" id="SM00564">
    <property type="entry name" value="PQQ"/>
    <property type="match status" value="4"/>
</dbReference>
<dbReference type="PANTHER" id="PTHR32303:SF10">
    <property type="entry name" value="OUTER MEMBRANE PROTEIN ASSEMBLY FACTOR BAMB"/>
    <property type="match status" value="1"/>
</dbReference>
<dbReference type="GO" id="GO:0042597">
    <property type="term" value="C:periplasmic space"/>
    <property type="evidence" value="ECO:0007669"/>
    <property type="project" value="UniProtKB-SubCell"/>
</dbReference>